<feature type="compositionally biased region" description="Low complexity" evidence="2">
    <location>
        <begin position="118"/>
        <end position="134"/>
    </location>
</feature>
<dbReference type="Proteomes" id="UP000311919">
    <property type="component" value="Unassembled WGS sequence"/>
</dbReference>
<evidence type="ECO:0000256" key="2">
    <source>
        <dbReference type="SAM" id="MobiDB-lite"/>
    </source>
</evidence>
<dbReference type="Gene3D" id="2.30.29.30">
    <property type="entry name" value="Pleckstrin-homology domain (PH domain)/Phosphotyrosine-binding domain (PTB)"/>
    <property type="match status" value="1"/>
</dbReference>
<dbReference type="EMBL" id="SKCS01000496">
    <property type="protein sequence ID" value="TNN05864.1"/>
    <property type="molecule type" value="Genomic_DNA"/>
</dbReference>
<accession>A0A4Z2CP63</accession>
<protein>
    <submittedName>
        <fullName evidence="3">Rho-associated kinase</fullName>
    </submittedName>
</protein>
<dbReference type="Gene3D" id="3.30.60.20">
    <property type="match status" value="1"/>
</dbReference>
<dbReference type="SUPFAM" id="SSF57889">
    <property type="entry name" value="Cysteine-rich domain"/>
    <property type="match status" value="1"/>
</dbReference>
<dbReference type="InterPro" id="IPR046349">
    <property type="entry name" value="C1-like_sf"/>
</dbReference>
<dbReference type="OrthoDB" id="2156623at2759"/>
<evidence type="ECO:0000256" key="1">
    <source>
        <dbReference type="ARBA" id="ARBA00022553"/>
    </source>
</evidence>
<dbReference type="InterPro" id="IPR011993">
    <property type="entry name" value="PH-like_dom_sf"/>
</dbReference>
<feature type="region of interest" description="Disordered" evidence="2">
    <location>
        <begin position="1"/>
        <end position="28"/>
    </location>
</feature>
<feature type="region of interest" description="Disordered" evidence="2">
    <location>
        <begin position="105"/>
        <end position="135"/>
    </location>
</feature>
<dbReference type="CDD" id="cd20813">
    <property type="entry name" value="C1_ROCK"/>
    <property type="match status" value="1"/>
</dbReference>
<comment type="caution">
    <text evidence="3">The sequence shown here is derived from an EMBL/GenBank/DDBJ whole genome shotgun (WGS) entry which is preliminary data.</text>
</comment>
<dbReference type="STRING" id="6182.A0A4Z2CP63"/>
<feature type="compositionally biased region" description="Polar residues" evidence="2">
    <location>
        <begin position="1"/>
        <end position="10"/>
    </location>
</feature>
<reference evidence="3 4" key="1">
    <citation type="submission" date="2019-03" db="EMBL/GenBank/DDBJ databases">
        <title>An improved genome assembly of the fluke Schistosoma japonicum.</title>
        <authorList>
            <person name="Hu W."/>
            <person name="Luo F."/>
            <person name="Yin M."/>
            <person name="Mo X."/>
            <person name="Sun C."/>
            <person name="Wu Q."/>
            <person name="Zhu B."/>
            <person name="Xiang M."/>
            <person name="Wang J."/>
            <person name="Wang Y."/>
            <person name="Zhang T."/>
            <person name="Xu B."/>
            <person name="Zheng H."/>
            <person name="Feng Z."/>
        </authorList>
    </citation>
    <scope>NUCLEOTIDE SEQUENCE [LARGE SCALE GENOMIC DNA]</scope>
    <source>
        <strain evidence="3">HuSjv2</strain>
        <tissue evidence="3">Worms</tissue>
    </source>
</reference>
<evidence type="ECO:0000313" key="4">
    <source>
        <dbReference type="Proteomes" id="UP000311919"/>
    </source>
</evidence>
<gene>
    <name evidence="3" type="ORF">EWB00_008806</name>
</gene>
<feature type="compositionally biased region" description="Polar residues" evidence="2">
    <location>
        <begin position="300"/>
        <end position="334"/>
    </location>
</feature>
<evidence type="ECO:0000313" key="3">
    <source>
        <dbReference type="EMBL" id="TNN05864.1"/>
    </source>
</evidence>
<dbReference type="GO" id="GO:0016301">
    <property type="term" value="F:kinase activity"/>
    <property type="evidence" value="ECO:0007669"/>
    <property type="project" value="UniProtKB-KW"/>
</dbReference>
<keyword evidence="4" id="KW-1185">Reference proteome</keyword>
<organism evidence="3 4">
    <name type="scientific">Schistosoma japonicum</name>
    <name type="common">Blood fluke</name>
    <dbReference type="NCBI Taxonomy" id="6182"/>
    <lineage>
        <taxon>Eukaryota</taxon>
        <taxon>Metazoa</taxon>
        <taxon>Spiralia</taxon>
        <taxon>Lophotrochozoa</taxon>
        <taxon>Platyhelminthes</taxon>
        <taxon>Trematoda</taxon>
        <taxon>Digenea</taxon>
        <taxon>Strigeidida</taxon>
        <taxon>Schistosomatoidea</taxon>
        <taxon>Schistosomatidae</taxon>
        <taxon>Schistosoma</taxon>
    </lineage>
</organism>
<keyword evidence="3" id="KW-0808">Transferase</keyword>
<proteinExistence type="predicted"/>
<feature type="compositionally biased region" description="Low complexity" evidence="2">
    <location>
        <begin position="341"/>
        <end position="355"/>
    </location>
</feature>
<name>A0A4Z2CP63_SCHJA</name>
<sequence>MTKSPTSQKQDIFDNDASALHHHPSNNYSYRKSLNKPILNSDSCSSMVNNNSIITNIHNDNIDCEFTSFSAIRPISTVPSTPHSSVSQESGTKYPIISKYSSTTNNINSSNLKPSTPNSTCSVSNSRNSSEVPSPTIDDPLATDFKFYGILEVGPKRGKRNKLHWESCFAQLSRTHLMLWDIPSDLCKRVHELQNKYLVVSNFVASTINSNINNLNIRLEMPLNALYHIRSVNSCDICHERVEDLPRVFQIIYDRQYLSNTTKSNSSNHIISNNNNNITYIGCMKQSSSGNVVSNIGKVSHTSPPGDSTSQLRKSSFGSTALFSTSSPHPSNSRRIVRTDSASSSHAHSVSNASNKRLNHVENSTIEHQANSPSTESPHIVESSTIYTKGHVLQRILFRSYATCDLCQNSCSGVFHPPVSYQCTDCQIKLHACHLENNDYPLPQCARAVGVFLLRASTVQDKEQWMEYLLLTMKTLKSISSTPNVTTRKPINQGLLTTSVQPTTLTSSTVTTSRSISVHEYQSPSISSTPSTNLAIPIRFVNLTPSSDHQISHARSKSSVCVQDSLRSHQSRTIENSSVNNNNEHSSLSHQSYIPTLMSYSLQSSIPATSPSSETNNFHGQQMSRSFTLGLTRYQNEDCTDCLVGSNGNNNYPGVVVRSVSKKESPNFHIVTNNNACHAHSSSYSGSSSKNININKTFIDLPPPILPSFHHSSSIGSMDCTNGDTSS</sequence>
<keyword evidence="1" id="KW-0597">Phosphoprotein</keyword>
<keyword evidence="3" id="KW-0418">Kinase</keyword>
<feature type="region of interest" description="Disordered" evidence="2">
    <location>
        <begin position="294"/>
        <end position="357"/>
    </location>
</feature>
<dbReference type="AlphaFoldDB" id="A0A4Z2CP63"/>